<dbReference type="PANTHER" id="PTHR30006">
    <property type="entry name" value="THIAMINE-BINDING PERIPLASMIC PROTEIN-RELATED"/>
    <property type="match status" value="1"/>
</dbReference>
<dbReference type="NCBIfam" id="TIGR01254">
    <property type="entry name" value="sfuA"/>
    <property type="match status" value="1"/>
</dbReference>
<protein>
    <submittedName>
        <fullName evidence="2">Thiamine transport system substrate-binding protein</fullName>
    </submittedName>
</protein>
<dbReference type="GO" id="GO:0030288">
    <property type="term" value="C:outer membrane-bounded periplasmic space"/>
    <property type="evidence" value="ECO:0007669"/>
    <property type="project" value="TreeGrafter"/>
</dbReference>
<dbReference type="OrthoDB" id="5412681at2"/>
<dbReference type="Gene3D" id="3.40.190.10">
    <property type="entry name" value="Periplasmic binding protein-like II"/>
    <property type="match status" value="2"/>
</dbReference>
<name>A0A1H5KPT6_9MICO</name>
<dbReference type="CDD" id="cd13545">
    <property type="entry name" value="PBP2_TbpA"/>
    <property type="match status" value="1"/>
</dbReference>
<dbReference type="PANTHER" id="PTHR30006:SF2">
    <property type="entry name" value="ABC TRANSPORTER SUBSTRATE-BINDING PROTEIN"/>
    <property type="match status" value="1"/>
</dbReference>
<sequence length="380" mass="39700">MAVFKLAERNLVRRNSVKSPHKVALGAGVGALAALALAGCSVIGTGSEGGSQSGSEGPDGAGSGVVQVVTHDSFHVSEELIAAFEADSGYTVELSAPGDGGALVNQLILTADSPLGDVAYGVDNSFASRALDEGVFASYASPALPASAEQYVIEGSDALTPIDIGDVCLNVDHEWFAEAGIDEPENFEDLLDPQYEDLLVVTNPATSSPGLAFLLATVGAFGEDGWLEYWEGLADNGLKVVDGWSDAYSVDFSGSAGEGDRPIVLSYSTSPAFEVGEGETEAPTGALLNTCFRQVEYAGVIAGAANPEGGQAFIDFLLSDEVQADIPEQMYVYPVNDQVELPESWTQFAPLADDPHEVDPADIDARRDEWIQAWTAAVIG</sequence>
<accession>A0A1H5KPT6</accession>
<keyword evidence="3" id="KW-1185">Reference proteome</keyword>
<keyword evidence="1" id="KW-0732">Signal</keyword>
<dbReference type="InterPro" id="IPR005948">
    <property type="entry name" value="ThiB-like"/>
</dbReference>
<proteinExistence type="predicted"/>
<dbReference type="GO" id="GO:0030975">
    <property type="term" value="F:thiamine binding"/>
    <property type="evidence" value="ECO:0007669"/>
    <property type="project" value="InterPro"/>
</dbReference>
<dbReference type="EMBL" id="FNTX01000002">
    <property type="protein sequence ID" value="SEE66802.1"/>
    <property type="molecule type" value="Genomic_DNA"/>
</dbReference>
<dbReference type="SUPFAM" id="SSF53850">
    <property type="entry name" value="Periplasmic binding protein-like II"/>
    <property type="match status" value="1"/>
</dbReference>
<organism evidence="2 3">
    <name type="scientific">Ruania alba</name>
    <dbReference type="NCBI Taxonomy" id="648782"/>
    <lineage>
        <taxon>Bacteria</taxon>
        <taxon>Bacillati</taxon>
        <taxon>Actinomycetota</taxon>
        <taxon>Actinomycetes</taxon>
        <taxon>Micrococcales</taxon>
        <taxon>Ruaniaceae</taxon>
        <taxon>Ruania</taxon>
    </lineage>
</organism>
<dbReference type="STRING" id="648782.SAMN04488554_2382"/>
<dbReference type="Proteomes" id="UP000199220">
    <property type="component" value="Unassembled WGS sequence"/>
</dbReference>
<dbReference type="GO" id="GO:0015888">
    <property type="term" value="P:thiamine transport"/>
    <property type="evidence" value="ECO:0007669"/>
    <property type="project" value="InterPro"/>
</dbReference>
<dbReference type="RefSeq" id="WP_089775695.1">
    <property type="nucleotide sequence ID" value="NZ_FNTX01000002.1"/>
</dbReference>
<evidence type="ECO:0000313" key="2">
    <source>
        <dbReference type="EMBL" id="SEE66802.1"/>
    </source>
</evidence>
<reference evidence="3" key="1">
    <citation type="submission" date="2016-10" db="EMBL/GenBank/DDBJ databases">
        <authorList>
            <person name="Varghese N."/>
            <person name="Submissions S."/>
        </authorList>
    </citation>
    <scope>NUCLEOTIDE SEQUENCE [LARGE SCALE GENOMIC DNA]</scope>
    <source>
        <strain evidence="3">DSM 21368</strain>
    </source>
</reference>
<dbReference type="AlphaFoldDB" id="A0A1H5KPT6"/>
<gene>
    <name evidence="2" type="ORF">SAMN04488554_2382</name>
</gene>
<evidence type="ECO:0000313" key="3">
    <source>
        <dbReference type="Proteomes" id="UP000199220"/>
    </source>
</evidence>
<dbReference type="Pfam" id="PF13343">
    <property type="entry name" value="SBP_bac_6"/>
    <property type="match status" value="1"/>
</dbReference>
<evidence type="ECO:0000256" key="1">
    <source>
        <dbReference type="ARBA" id="ARBA00022729"/>
    </source>
</evidence>
<dbReference type="GO" id="GO:0030976">
    <property type="term" value="F:thiamine pyrophosphate binding"/>
    <property type="evidence" value="ECO:0007669"/>
    <property type="project" value="TreeGrafter"/>
</dbReference>